<dbReference type="EMBL" id="CAJOBI010121012">
    <property type="protein sequence ID" value="CAF4678397.1"/>
    <property type="molecule type" value="Genomic_DNA"/>
</dbReference>
<evidence type="ECO:0000256" key="1">
    <source>
        <dbReference type="ARBA" id="ARBA00004123"/>
    </source>
</evidence>
<comment type="caution">
    <text evidence="5">The sequence shown here is derived from an EMBL/GenBank/DDBJ whole genome shotgun (WGS) entry which is preliminary data.</text>
</comment>
<dbReference type="GO" id="GO:0008380">
    <property type="term" value="P:RNA splicing"/>
    <property type="evidence" value="ECO:0007669"/>
    <property type="project" value="InterPro"/>
</dbReference>
<keyword evidence="4" id="KW-0539">Nucleus</keyword>
<evidence type="ECO:0000313" key="8">
    <source>
        <dbReference type="Proteomes" id="UP000663855"/>
    </source>
</evidence>
<proteinExistence type="inferred from homology"/>
<dbReference type="Gene3D" id="3.30.1560.10">
    <property type="entry name" value="Mago nashi"/>
    <property type="match status" value="2"/>
</dbReference>
<comment type="subcellular location">
    <subcellularLocation>
        <location evidence="1">Nucleus</location>
    </subcellularLocation>
</comment>
<dbReference type="InterPro" id="IPR004023">
    <property type="entry name" value="Mago_nashi"/>
</dbReference>
<protein>
    <submittedName>
        <fullName evidence="5">Uncharacterized protein</fullName>
    </submittedName>
</protein>
<dbReference type="PANTHER" id="PTHR12638:SF0">
    <property type="entry name" value="MAGO HOMOLOG, EXON JUNCTION COMPLEX SUBUNIT-RELATED"/>
    <property type="match status" value="1"/>
</dbReference>
<evidence type="ECO:0000313" key="7">
    <source>
        <dbReference type="EMBL" id="CAF5039186.1"/>
    </source>
</evidence>
<name>A0A815M4V2_9BILA</name>
<keyword evidence="3" id="KW-0813">Transport</keyword>
<evidence type="ECO:0000256" key="3">
    <source>
        <dbReference type="ARBA" id="ARBA00022816"/>
    </source>
</evidence>
<evidence type="ECO:0000313" key="5">
    <source>
        <dbReference type="EMBL" id="CAF1419168.1"/>
    </source>
</evidence>
<sequence>MTDVNDDCYRKCYVGHKGKFGYEFLKFEFRIDGKLRYANNSNYKNDTLICKETYINRTAIEELERICADRQDLEIVLGDEHISFSTSKICSLIDINNSLDPDS</sequence>
<dbReference type="GO" id="GO:0051028">
    <property type="term" value="P:mRNA transport"/>
    <property type="evidence" value="ECO:0007669"/>
    <property type="project" value="UniProtKB-KW"/>
</dbReference>
<dbReference type="EMBL" id="CAJNOV010010760">
    <property type="protein sequence ID" value="CAF1419168.1"/>
    <property type="molecule type" value="Genomic_DNA"/>
</dbReference>
<organism evidence="5 8">
    <name type="scientific">Rotaria magnacalcarata</name>
    <dbReference type="NCBI Taxonomy" id="392030"/>
    <lineage>
        <taxon>Eukaryota</taxon>
        <taxon>Metazoa</taxon>
        <taxon>Spiralia</taxon>
        <taxon>Gnathifera</taxon>
        <taxon>Rotifera</taxon>
        <taxon>Eurotatoria</taxon>
        <taxon>Bdelloidea</taxon>
        <taxon>Philodinida</taxon>
        <taxon>Philodinidae</taxon>
        <taxon>Rotaria</taxon>
    </lineage>
</organism>
<dbReference type="Proteomes" id="UP000663855">
    <property type="component" value="Unassembled WGS sequence"/>
</dbReference>
<reference evidence="5" key="1">
    <citation type="submission" date="2021-02" db="EMBL/GenBank/DDBJ databases">
        <authorList>
            <person name="Nowell W R."/>
        </authorList>
    </citation>
    <scope>NUCLEOTIDE SEQUENCE</scope>
</reference>
<keyword evidence="3" id="KW-0509">mRNA transport</keyword>
<dbReference type="InterPro" id="IPR036605">
    <property type="entry name" value="Mago_nashi_sf"/>
</dbReference>
<gene>
    <name evidence="7" type="ORF">BYL167_LOCUS56728</name>
    <name evidence="5" type="ORF">CJN711_LOCUS22893</name>
    <name evidence="6" type="ORF">SMN809_LOCUS42174</name>
</gene>
<accession>A0A815M4V2</accession>
<dbReference type="EMBL" id="CAJOBH010223584">
    <property type="protein sequence ID" value="CAF5039186.1"/>
    <property type="molecule type" value="Genomic_DNA"/>
</dbReference>
<dbReference type="Proteomes" id="UP000681967">
    <property type="component" value="Unassembled WGS sequence"/>
</dbReference>
<evidence type="ECO:0000256" key="4">
    <source>
        <dbReference type="ARBA" id="ARBA00023242"/>
    </source>
</evidence>
<dbReference type="GO" id="GO:0035145">
    <property type="term" value="C:exon-exon junction complex"/>
    <property type="evidence" value="ECO:0007669"/>
    <property type="project" value="InterPro"/>
</dbReference>
<evidence type="ECO:0000313" key="6">
    <source>
        <dbReference type="EMBL" id="CAF4678397.1"/>
    </source>
</evidence>
<dbReference type="Proteomes" id="UP000676336">
    <property type="component" value="Unassembled WGS sequence"/>
</dbReference>
<evidence type="ECO:0000256" key="2">
    <source>
        <dbReference type="ARBA" id="ARBA00009270"/>
    </source>
</evidence>
<dbReference type="PANTHER" id="PTHR12638">
    <property type="entry name" value="PROTEIN MAGO NASHI HOMOLOG"/>
    <property type="match status" value="1"/>
</dbReference>
<dbReference type="Pfam" id="PF02792">
    <property type="entry name" value="Mago_nashi"/>
    <property type="match status" value="2"/>
</dbReference>
<comment type="similarity">
    <text evidence="2">Belongs to the mago nashi family.</text>
</comment>
<dbReference type="AlphaFoldDB" id="A0A815M4V2"/>
<dbReference type="SUPFAM" id="SSF89817">
    <property type="entry name" value="Mago nashi protein"/>
    <property type="match status" value="1"/>
</dbReference>